<dbReference type="InterPro" id="IPR048666">
    <property type="entry name" value="RedAm-like_C"/>
</dbReference>
<dbReference type="InterPro" id="IPR013328">
    <property type="entry name" value="6PGD_dom2"/>
</dbReference>
<protein>
    <submittedName>
        <fullName evidence="5">3-hydroxyisobutyrate dehydrogenase</fullName>
    </submittedName>
</protein>
<dbReference type="GO" id="GO:0016491">
    <property type="term" value="F:oxidoreductase activity"/>
    <property type="evidence" value="ECO:0007669"/>
    <property type="project" value="UniProtKB-KW"/>
</dbReference>
<name>A0A1B2E7Y1_9BACL</name>
<dbReference type="InterPro" id="IPR051265">
    <property type="entry name" value="HIBADH-related_NP60_sf"/>
</dbReference>
<gene>
    <name evidence="5" type="ORF">BBD41_27820</name>
</gene>
<dbReference type="PANTHER" id="PTHR43580">
    <property type="entry name" value="OXIDOREDUCTASE GLYR1-RELATED"/>
    <property type="match status" value="1"/>
</dbReference>
<feature type="domain" description="6-phosphogluconate dehydrogenase NADP-binding" evidence="3">
    <location>
        <begin position="4"/>
        <end position="160"/>
    </location>
</feature>
<dbReference type="AlphaFoldDB" id="A0A1B2E7Y1"/>
<dbReference type="InterPro" id="IPR036291">
    <property type="entry name" value="NAD(P)-bd_dom_sf"/>
</dbReference>
<evidence type="ECO:0000256" key="1">
    <source>
        <dbReference type="ARBA" id="ARBA00009080"/>
    </source>
</evidence>
<comment type="similarity">
    <text evidence="1">Belongs to the HIBADH-related family.</text>
</comment>
<dbReference type="InterPro" id="IPR008927">
    <property type="entry name" value="6-PGluconate_DH-like_C_sf"/>
</dbReference>
<dbReference type="Pfam" id="PF21761">
    <property type="entry name" value="RedAm-like_C"/>
    <property type="match status" value="1"/>
</dbReference>
<dbReference type="Pfam" id="PF03446">
    <property type="entry name" value="NAD_binding_2"/>
    <property type="match status" value="1"/>
</dbReference>
<dbReference type="SUPFAM" id="SSF51735">
    <property type="entry name" value="NAD(P)-binding Rossmann-fold domains"/>
    <property type="match status" value="1"/>
</dbReference>
<dbReference type="PANTHER" id="PTHR43580:SF2">
    <property type="entry name" value="CYTOKINE-LIKE NUCLEAR FACTOR N-PAC"/>
    <property type="match status" value="1"/>
</dbReference>
<dbReference type="GO" id="GO:0050661">
    <property type="term" value="F:NADP binding"/>
    <property type="evidence" value="ECO:0007669"/>
    <property type="project" value="InterPro"/>
</dbReference>
<reference evidence="5" key="1">
    <citation type="submission" date="2016-08" db="EMBL/GenBank/DDBJ databases">
        <title>Complete Genome Seqeunce of Paenibacillus sp. nov. IHBB 9852 from high altitute lake of Indian trans-Himalayas.</title>
        <authorList>
            <person name="Kiran S."/>
            <person name="Swarnkar M.K."/>
            <person name="Rana A."/>
            <person name="Tewari R."/>
            <person name="Gulati A."/>
        </authorList>
    </citation>
    <scope>NUCLEOTIDE SEQUENCE [LARGE SCALE GENOMIC DNA]</scope>
    <source>
        <strain evidence="5">IHBB 9852</strain>
    </source>
</reference>
<dbReference type="KEGG" id="pib:BBD41_27820"/>
<feature type="domain" description="NADPH-dependent reductive aminase-like C-terminal" evidence="4">
    <location>
        <begin position="165"/>
        <end position="287"/>
    </location>
</feature>
<evidence type="ECO:0000259" key="3">
    <source>
        <dbReference type="Pfam" id="PF03446"/>
    </source>
</evidence>
<dbReference type="RefSeq" id="WP_099479974.1">
    <property type="nucleotide sequence ID" value="NZ_CP016809.1"/>
</dbReference>
<keyword evidence="2" id="KW-0560">Oxidoreductase</keyword>
<dbReference type="SUPFAM" id="SSF48179">
    <property type="entry name" value="6-phosphogluconate dehydrogenase C-terminal domain-like"/>
    <property type="match status" value="1"/>
</dbReference>
<dbReference type="Gene3D" id="3.40.50.720">
    <property type="entry name" value="NAD(P)-binding Rossmann-like Domain"/>
    <property type="match status" value="1"/>
</dbReference>
<proteinExistence type="inferred from homology"/>
<organism evidence="5">
    <name type="scientific">Paenibacillus ihbetae</name>
    <dbReference type="NCBI Taxonomy" id="1870820"/>
    <lineage>
        <taxon>Bacteria</taxon>
        <taxon>Bacillati</taxon>
        <taxon>Bacillota</taxon>
        <taxon>Bacilli</taxon>
        <taxon>Bacillales</taxon>
        <taxon>Paenibacillaceae</taxon>
        <taxon>Paenibacillus</taxon>
    </lineage>
</organism>
<dbReference type="InterPro" id="IPR006115">
    <property type="entry name" value="6PGDH_NADP-bd"/>
</dbReference>
<sequence>MSDVTVIGLGPMGAALAQALLRNGHRVTVWNRTAERAEPLVREGAILAPNPASAVAASPVTIVCVANYKISYSVMDTPEVAAALAGRVLVQLSTGTPQEARDNAAWALEREVDYLDGAIPATPPQIGRPETTIFTSGSTSAYEKSEALLKSLAGNVPYLGEKVSAASTTDLAFLSTLFGSMMGFFHAARIIESDGLRVDEFGSMISSLSPAMGEMIKYEGDMIHADTFEQPQSSLNTCLVTVKMFVEQARDAGINAEFPTFALGLFQKAVDSGYGNEELGALIKVLR</sequence>
<dbReference type="PIRSF" id="PIRSF000103">
    <property type="entry name" value="HIBADH"/>
    <property type="match status" value="1"/>
</dbReference>
<dbReference type="Gene3D" id="1.10.1040.10">
    <property type="entry name" value="N-(1-d-carboxylethyl)-l-norvaline Dehydrogenase, domain 2"/>
    <property type="match status" value="1"/>
</dbReference>
<evidence type="ECO:0000259" key="4">
    <source>
        <dbReference type="Pfam" id="PF21761"/>
    </source>
</evidence>
<dbReference type="InterPro" id="IPR015815">
    <property type="entry name" value="HIBADH-related"/>
</dbReference>
<accession>A0A1B2E7Y1</accession>
<evidence type="ECO:0000256" key="2">
    <source>
        <dbReference type="ARBA" id="ARBA00023002"/>
    </source>
</evidence>
<evidence type="ECO:0000313" key="5">
    <source>
        <dbReference type="EMBL" id="ANY76078.1"/>
    </source>
</evidence>
<dbReference type="EMBL" id="CP016809">
    <property type="protein sequence ID" value="ANY76078.1"/>
    <property type="molecule type" value="Genomic_DNA"/>
</dbReference>